<keyword evidence="4 5" id="KW-0472">Membrane</keyword>
<dbReference type="GeneTree" id="ENSGT00940000166825"/>
<evidence type="ECO:0000313" key="7">
    <source>
        <dbReference type="Proteomes" id="UP000694421"/>
    </source>
</evidence>
<evidence type="ECO:0000256" key="5">
    <source>
        <dbReference type="SAM" id="Phobius"/>
    </source>
</evidence>
<feature type="transmembrane region" description="Helical" evidence="5">
    <location>
        <begin position="224"/>
        <end position="241"/>
    </location>
</feature>
<keyword evidence="2 5" id="KW-0812">Transmembrane</keyword>
<feature type="transmembrane region" description="Helical" evidence="5">
    <location>
        <begin position="298"/>
        <end position="318"/>
    </location>
</feature>
<proteinExistence type="predicted"/>
<evidence type="ECO:0000313" key="6">
    <source>
        <dbReference type="Ensembl" id="ENSSMRP00000024897.1"/>
    </source>
</evidence>
<protein>
    <recommendedName>
        <fullName evidence="8">Organic solute transporter subunit alpha-like</fullName>
    </recommendedName>
</protein>
<sequence>MHLPNLSLPSNIPAIKGKLPGQIILLLGFRSLGNLFCFDPKLSLSLPVIKAQLWIFLVPVFLGVVQVGLFLEQTGFFLRHGNSSRRTSLLLWILGVYPVFSLSSLIALFIPRASFVCNFVASLYHSITLWKFLALIRDFFGGSDRMIQQLKGQRVSPNPFPCCCCCCLPEIAANRTNLRCMTMSVYQLSLIRTILFSLTLVLWTDEKYDYGDVGYTNPNSYINAIIGISTLLSFYGYLLFYKATKPALPGYSLRSKFVCIILVLVLCGLQSGILETMGAVGAIPCSPPLSPVTRSQVIYYYSLAVEMFLIGLFAHYSFRRAEPELQLKQDTCHQASQTEQSPSDCCTPGDITLMVGTNPGYCCDESLCTIEHSPLDRIEFLTGEPVDKLKRWGPGNVRMGAQRAEGPKESKLPQIIEVEPKATGIQGQSVKGDDDSITVV</sequence>
<dbReference type="InterPro" id="IPR005178">
    <property type="entry name" value="Ostalpha/TMEM184C"/>
</dbReference>
<dbReference type="GO" id="GO:0016020">
    <property type="term" value="C:membrane"/>
    <property type="evidence" value="ECO:0007669"/>
    <property type="project" value="UniProtKB-SubCell"/>
</dbReference>
<comment type="subcellular location">
    <subcellularLocation>
        <location evidence="1">Membrane</location>
        <topology evidence="1">Multi-pass membrane protein</topology>
    </subcellularLocation>
</comment>
<keyword evidence="3 5" id="KW-1133">Transmembrane helix</keyword>
<evidence type="ECO:0008006" key="8">
    <source>
        <dbReference type="Google" id="ProtNLM"/>
    </source>
</evidence>
<feature type="transmembrane region" description="Helical" evidence="5">
    <location>
        <begin position="53"/>
        <end position="77"/>
    </location>
</feature>
<dbReference type="PANTHER" id="PTHR23423">
    <property type="entry name" value="ORGANIC SOLUTE TRANSPORTER-RELATED"/>
    <property type="match status" value="1"/>
</dbReference>
<feature type="transmembrane region" description="Helical" evidence="5">
    <location>
        <begin position="89"/>
        <end position="110"/>
    </location>
</feature>
<dbReference type="SMART" id="SM01417">
    <property type="entry name" value="Solute_trans_a"/>
    <property type="match status" value="1"/>
</dbReference>
<reference evidence="6" key="1">
    <citation type="submission" date="2025-08" db="UniProtKB">
        <authorList>
            <consortium name="Ensembl"/>
        </authorList>
    </citation>
    <scope>IDENTIFICATION</scope>
</reference>
<feature type="transmembrane region" description="Helical" evidence="5">
    <location>
        <begin position="253"/>
        <end position="274"/>
    </location>
</feature>
<dbReference type="OMA" id="QIWIFLI"/>
<keyword evidence="7" id="KW-1185">Reference proteome</keyword>
<name>A0A8D0E1B9_SALMN</name>
<dbReference type="AlphaFoldDB" id="A0A8D0E1B9"/>
<reference evidence="6" key="2">
    <citation type="submission" date="2025-09" db="UniProtKB">
        <authorList>
            <consortium name="Ensembl"/>
        </authorList>
    </citation>
    <scope>IDENTIFICATION</scope>
</reference>
<dbReference type="Pfam" id="PF03619">
    <property type="entry name" value="Solute_trans_a"/>
    <property type="match status" value="1"/>
</dbReference>
<feature type="transmembrane region" description="Helical" evidence="5">
    <location>
        <begin position="185"/>
        <end position="204"/>
    </location>
</feature>
<organism evidence="6 7">
    <name type="scientific">Salvator merianae</name>
    <name type="common">Argentine black and white tegu</name>
    <name type="synonym">Tupinambis merianae</name>
    <dbReference type="NCBI Taxonomy" id="96440"/>
    <lineage>
        <taxon>Eukaryota</taxon>
        <taxon>Metazoa</taxon>
        <taxon>Chordata</taxon>
        <taxon>Craniata</taxon>
        <taxon>Vertebrata</taxon>
        <taxon>Euteleostomi</taxon>
        <taxon>Lepidosauria</taxon>
        <taxon>Squamata</taxon>
        <taxon>Bifurcata</taxon>
        <taxon>Unidentata</taxon>
        <taxon>Episquamata</taxon>
        <taxon>Laterata</taxon>
        <taxon>Teiioidea</taxon>
        <taxon>Teiidae</taxon>
        <taxon>Salvator</taxon>
    </lineage>
</organism>
<accession>A0A8D0E1B9</accession>
<dbReference type="Ensembl" id="ENSSMRT00000029147.1">
    <property type="protein sequence ID" value="ENSSMRP00000024897.1"/>
    <property type="gene ID" value="ENSSMRG00000019244.1"/>
</dbReference>
<evidence type="ECO:0000256" key="1">
    <source>
        <dbReference type="ARBA" id="ARBA00004141"/>
    </source>
</evidence>
<evidence type="ECO:0000256" key="2">
    <source>
        <dbReference type="ARBA" id="ARBA00022692"/>
    </source>
</evidence>
<feature type="transmembrane region" description="Helical" evidence="5">
    <location>
        <begin position="122"/>
        <end position="140"/>
    </location>
</feature>
<evidence type="ECO:0000256" key="3">
    <source>
        <dbReference type="ARBA" id="ARBA00022989"/>
    </source>
</evidence>
<dbReference type="Proteomes" id="UP000694421">
    <property type="component" value="Unplaced"/>
</dbReference>
<evidence type="ECO:0000256" key="4">
    <source>
        <dbReference type="ARBA" id="ARBA00023136"/>
    </source>
</evidence>